<accession>A0A561UMD7</accession>
<dbReference type="AlphaFoldDB" id="A0A561UMD7"/>
<dbReference type="Proteomes" id="UP000317940">
    <property type="component" value="Unassembled WGS sequence"/>
</dbReference>
<evidence type="ECO:0008006" key="4">
    <source>
        <dbReference type="Google" id="ProtNLM"/>
    </source>
</evidence>
<feature type="region of interest" description="Disordered" evidence="1">
    <location>
        <begin position="35"/>
        <end position="60"/>
    </location>
</feature>
<evidence type="ECO:0000256" key="1">
    <source>
        <dbReference type="SAM" id="MobiDB-lite"/>
    </source>
</evidence>
<feature type="compositionally biased region" description="Pro residues" evidence="1">
    <location>
        <begin position="40"/>
        <end position="57"/>
    </location>
</feature>
<organism evidence="2 3">
    <name type="scientific">Kitasatospora viridis</name>
    <dbReference type="NCBI Taxonomy" id="281105"/>
    <lineage>
        <taxon>Bacteria</taxon>
        <taxon>Bacillati</taxon>
        <taxon>Actinomycetota</taxon>
        <taxon>Actinomycetes</taxon>
        <taxon>Kitasatosporales</taxon>
        <taxon>Streptomycetaceae</taxon>
        <taxon>Kitasatospora</taxon>
    </lineage>
</organism>
<dbReference type="RefSeq" id="WP_145906612.1">
    <property type="nucleotide sequence ID" value="NZ_BAAAMZ010000027.1"/>
</dbReference>
<evidence type="ECO:0000313" key="3">
    <source>
        <dbReference type="Proteomes" id="UP000317940"/>
    </source>
</evidence>
<name>A0A561UMD7_9ACTN</name>
<dbReference type="OrthoDB" id="3854759at2"/>
<proteinExistence type="predicted"/>
<keyword evidence="3" id="KW-1185">Reference proteome</keyword>
<protein>
    <recommendedName>
        <fullName evidence="4">Regulator of septum formation</fullName>
    </recommendedName>
</protein>
<dbReference type="EMBL" id="VIWT01000001">
    <property type="protein sequence ID" value="TWG00519.1"/>
    <property type="molecule type" value="Genomic_DNA"/>
</dbReference>
<evidence type="ECO:0000313" key="2">
    <source>
        <dbReference type="EMBL" id="TWG00519.1"/>
    </source>
</evidence>
<comment type="caution">
    <text evidence="2">The sequence shown here is derived from an EMBL/GenBank/DDBJ whole genome shotgun (WGS) entry which is preliminary data.</text>
</comment>
<sequence length="178" mass="18600">MTQSARPTGRLLLLAVLLIALAGVAVALFWPGPKHRAAAAPPPPPSSAPPSPSPSPSPTKQVPYPWFPVGTCLDHPQLSPVITVAQARPCDGPHDAEVIANPLLPDGLVKDSQIATALRTLCQPFVATAQAAQGGGTWYSFPMGPALKYYQQGSRDTSCLLTASEREGGTKLTAPLKH</sequence>
<reference evidence="2 3" key="1">
    <citation type="submission" date="2019-06" db="EMBL/GenBank/DDBJ databases">
        <title>Sequencing the genomes of 1000 actinobacteria strains.</title>
        <authorList>
            <person name="Klenk H.-P."/>
        </authorList>
    </citation>
    <scope>NUCLEOTIDE SEQUENCE [LARGE SCALE GENOMIC DNA]</scope>
    <source>
        <strain evidence="2 3">DSM 44826</strain>
    </source>
</reference>
<gene>
    <name evidence="2" type="ORF">FHX73_114398</name>
</gene>